<reference evidence="1 2" key="1">
    <citation type="submission" date="2009-11" db="EMBL/GenBank/DDBJ databases">
        <title>Annotation of Allomyces macrogynus ATCC 38327.</title>
        <authorList>
            <consortium name="The Broad Institute Genome Sequencing Platform"/>
            <person name="Russ C."/>
            <person name="Cuomo C."/>
            <person name="Burger G."/>
            <person name="Gray M.W."/>
            <person name="Holland P.W.H."/>
            <person name="King N."/>
            <person name="Lang F.B.F."/>
            <person name="Roger A.J."/>
            <person name="Ruiz-Trillo I."/>
            <person name="Young S.K."/>
            <person name="Zeng Q."/>
            <person name="Gargeya S."/>
            <person name="Fitzgerald M."/>
            <person name="Haas B."/>
            <person name="Abouelleil A."/>
            <person name="Alvarado L."/>
            <person name="Arachchi H.M."/>
            <person name="Berlin A."/>
            <person name="Chapman S.B."/>
            <person name="Gearin G."/>
            <person name="Goldberg J."/>
            <person name="Griggs A."/>
            <person name="Gujja S."/>
            <person name="Hansen M."/>
            <person name="Heiman D."/>
            <person name="Howarth C."/>
            <person name="Larimer J."/>
            <person name="Lui A."/>
            <person name="MacDonald P.J.P."/>
            <person name="McCowen C."/>
            <person name="Montmayeur A."/>
            <person name="Murphy C."/>
            <person name="Neiman D."/>
            <person name="Pearson M."/>
            <person name="Priest M."/>
            <person name="Roberts A."/>
            <person name="Saif S."/>
            <person name="Shea T."/>
            <person name="Sisk P."/>
            <person name="Stolte C."/>
            <person name="Sykes S."/>
            <person name="Wortman J."/>
            <person name="Nusbaum C."/>
            <person name="Birren B."/>
        </authorList>
    </citation>
    <scope>NUCLEOTIDE SEQUENCE [LARGE SCALE GENOMIC DNA]</scope>
    <source>
        <strain evidence="1 2">ATCC 38327</strain>
    </source>
</reference>
<reference evidence="2" key="2">
    <citation type="submission" date="2009-11" db="EMBL/GenBank/DDBJ databases">
        <title>The Genome Sequence of Allomyces macrogynus strain ATCC 38327.</title>
        <authorList>
            <consortium name="The Broad Institute Genome Sequencing Platform"/>
            <person name="Russ C."/>
            <person name="Cuomo C."/>
            <person name="Shea T."/>
            <person name="Young S.K."/>
            <person name="Zeng Q."/>
            <person name="Koehrsen M."/>
            <person name="Haas B."/>
            <person name="Borodovsky M."/>
            <person name="Guigo R."/>
            <person name="Alvarado L."/>
            <person name="Berlin A."/>
            <person name="Borenstein D."/>
            <person name="Chen Z."/>
            <person name="Engels R."/>
            <person name="Freedman E."/>
            <person name="Gellesch M."/>
            <person name="Goldberg J."/>
            <person name="Griggs A."/>
            <person name="Gujja S."/>
            <person name="Heiman D."/>
            <person name="Hepburn T."/>
            <person name="Howarth C."/>
            <person name="Jen D."/>
            <person name="Larson L."/>
            <person name="Lewis B."/>
            <person name="Mehta T."/>
            <person name="Park D."/>
            <person name="Pearson M."/>
            <person name="Roberts A."/>
            <person name="Saif S."/>
            <person name="Shenoy N."/>
            <person name="Sisk P."/>
            <person name="Stolte C."/>
            <person name="Sykes S."/>
            <person name="Walk T."/>
            <person name="White J."/>
            <person name="Yandava C."/>
            <person name="Burger G."/>
            <person name="Gray M.W."/>
            <person name="Holland P.W.H."/>
            <person name="King N."/>
            <person name="Lang F.B.F."/>
            <person name="Roger A.J."/>
            <person name="Ruiz-Trillo I."/>
            <person name="Lander E."/>
            <person name="Nusbaum C."/>
        </authorList>
    </citation>
    <scope>NUCLEOTIDE SEQUENCE [LARGE SCALE GENOMIC DNA]</scope>
    <source>
        <strain evidence="2">ATCC 38327</strain>
    </source>
</reference>
<evidence type="ECO:0000313" key="1">
    <source>
        <dbReference type="EMBL" id="KNE72093.1"/>
    </source>
</evidence>
<organism evidence="1 2">
    <name type="scientific">Allomyces macrogynus (strain ATCC 38327)</name>
    <name type="common">Allomyces javanicus var. macrogynus</name>
    <dbReference type="NCBI Taxonomy" id="578462"/>
    <lineage>
        <taxon>Eukaryota</taxon>
        <taxon>Fungi</taxon>
        <taxon>Fungi incertae sedis</taxon>
        <taxon>Blastocladiomycota</taxon>
        <taxon>Blastocladiomycetes</taxon>
        <taxon>Blastocladiales</taxon>
        <taxon>Blastocladiaceae</taxon>
        <taxon>Allomyces</taxon>
    </lineage>
</organism>
<protein>
    <submittedName>
        <fullName evidence="1">Uncharacterized protein</fullName>
    </submittedName>
</protein>
<name>A0A0L0TBC4_ALLM3</name>
<dbReference type="EMBL" id="GG745377">
    <property type="protein sequence ID" value="KNE72093.1"/>
    <property type="molecule type" value="Genomic_DNA"/>
</dbReference>
<sequence length="181" mass="18236">MFGHDAFDADLSKLYAELVNDGCIGKDPAGSSSSASVVVPEADPANLIVAASSAPSTDLIALPAGDLQLDLSEFLNGFDDDETVADLPPLVASSPTTSAPATPVVPAFTATALAPLYNLTSPAAFSVQVPTLPPQAPAAVAPIIPAAAYPSVPTTPGHGHSGAADPRGHACALCSRSRRRR</sequence>
<dbReference type="AlphaFoldDB" id="A0A0L0TBC4"/>
<evidence type="ECO:0000313" key="2">
    <source>
        <dbReference type="Proteomes" id="UP000054350"/>
    </source>
</evidence>
<proteinExistence type="predicted"/>
<dbReference type="Proteomes" id="UP000054350">
    <property type="component" value="Unassembled WGS sequence"/>
</dbReference>
<dbReference type="VEuPathDB" id="FungiDB:AMAG_20538"/>
<gene>
    <name evidence="1" type="ORF">AMAG_20538</name>
</gene>
<keyword evidence="2" id="KW-1185">Reference proteome</keyword>
<accession>A0A0L0TBC4</accession>